<comment type="caution">
    <text evidence="1">Lacks conserved residue(s) required for the propagation of feature annotation.</text>
</comment>
<feature type="signal peptide" evidence="4">
    <location>
        <begin position="1"/>
        <end position="28"/>
    </location>
</feature>
<evidence type="ECO:0000259" key="5">
    <source>
        <dbReference type="PROSITE" id="PS50050"/>
    </source>
</evidence>
<name>A0A8C9T0N6_SCLFO</name>
<evidence type="ECO:0000256" key="2">
    <source>
        <dbReference type="SAM" id="MobiDB-lite"/>
    </source>
</evidence>
<dbReference type="GO" id="GO:0002720">
    <property type="term" value="P:positive regulation of cytokine production involved in immune response"/>
    <property type="evidence" value="ECO:0007669"/>
    <property type="project" value="TreeGrafter"/>
</dbReference>
<dbReference type="SMART" id="SM00208">
    <property type="entry name" value="TNFR"/>
    <property type="match status" value="4"/>
</dbReference>
<dbReference type="CDD" id="cd13405">
    <property type="entry name" value="TNFRSF14_teleost"/>
    <property type="match status" value="1"/>
</dbReference>
<dbReference type="SUPFAM" id="SSF57586">
    <property type="entry name" value="TNF receptor-like"/>
    <property type="match status" value="3"/>
</dbReference>
<dbReference type="GO" id="GO:0050829">
    <property type="term" value="P:defense response to Gram-negative bacterium"/>
    <property type="evidence" value="ECO:0007669"/>
    <property type="project" value="TreeGrafter"/>
</dbReference>
<dbReference type="GO" id="GO:2000406">
    <property type="term" value="P:positive regulation of T cell migration"/>
    <property type="evidence" value="ECO:0007669"/>
    <property type="project" value="TreeGrafter"/>
</dbReference>
<keyword evidence="3" id="KW-0812">Transmembrane</keyword>
<evidence type="ECO:0000256" key="1">
    <source>
        <dbReference type="PROSITE-ProRule" id="PRU00206"/>
    </source>
</evidence>
<reference evidence="6" key="3">
    <citation type="submission" date="2025-09" db="UniProtKB">
        <authorList>
            <consortium name="Ensembl"/>
        </authorList>
    </citation>
    <scope>IDENTIFICATION</scope>
</reference>
<feature type="chain" id="PRO_5034855000" description="TNFR-Cys domain-containing protein" evidence="4">
    <location>
        <begin position="29"/>
        <end position="274"/>
    </location>
</feature>
<dbReference type="Gene3D" id="2.10.50.10">
    <property type="entry name" value="Tumor Necrosis Factor Receptor, subunit A, domain 2"/>
    <property type="match status" value="3"/>
</dbReference>
<dbReference type="PANTHER" id="PTHR46838:SF1">
    <property type="entry name" value="TUMOR NECROSIS FACTOR RECEPTOR SUPERFAMILY MEMBER 14"/>
    <property type="match status" value="1"/>
</dbReference>
<feature type="compositionally biased region" description="Polar residues" evidence="2">
    <location>
        <begin position="158"/>
        <end position="170"/>
    </location>
</feature>
<evidence type="ECO:0000313" key="6">
    <source>
        <dbReference type="Ensembl" id="ENSSFOP00015045002.1"/>
    </source>
</evidence>
<dbReference type="Pfam" id="PF00020">
    <property type="entry name" value="TNFR_c6"/>
    <property type="match status" value="1"/>
</dbReference>
<dbReference type="GO" id="GO:0050830">
    <property type="term" value="P:defense response to Gram-positive bacterium"/>
    <property type="evidence" value="ECO:0007669"/>
    <property type="project" value="TreeGrafter"/>
</dbReference>
<dbReference type="Ensembl" id="ENSSFOT00015053843.1">
    <property type="protein sequence ID" value="ENSSFOP00015045002.1"/>
    <property type="gene ID" value="ENSSFOG00015031314.1"/>
</dbReference>
<dbReference type="GeneTree" id="ENSGT00950000183126"/>
<feature type="repeat" description="TNFR-Cys" evidence="1">
    <location>
        <begin position="67"/>
        <end position="109"/>
    </location>
</feature>
<reference evidence="6 7" key="1">
    <citation type="submission" date="2019-04" db="EMBL/GenBank/DDBJ databases">
        <authorList>
            <consortium name="Wellcome Sanger Institute Data Sharing"/>
        </authorList>
    </citation>
    <scope>NUCLEOTIDE SEQUENCE [LARGE SCALE GENOMIC DNA]</scope>
</reference>
<organism evidence="6 7">
    <name type="scientific">Scleropages formosus</name>
    <name type="common">Asian bonytongue</name>
    <name type="synonym">Osteoglossum formosum</name>
    <dbReference type="NCBI Taxonomy" id="113540"/>
    <lineage>
        <taxon>Eukaryota</taxon>
        <taxon>Metazoa</taxon>
        <taxon>Chordata</taxon>
        <taxon>Craniata</taxon>
        <taxon>Vertebrata</taxon>
        <taxon>Euteleostomi</taxon>
        <taxon>Actinopterygii</taxon>
        <taxon>Neopterygii</taxon>
        <taxon>Teleostei</taxon>
        <taxon>Osteoglossocephala</taxon>
        <taxon>Osteoglossomorpha</taxon>
        <taxon>Osteoglossiformes</taxon>
        <taxon>Osteoglossidae</taxon>
        <taxon>Scleropages</taxon>
    </lineage>
</organism>
<keyword evidence="7" id="KW-1185">Reference proteome</keyword>
<feature type="transmembrane region" description="Helical" evidence="3">
    <location>
        <begin position="198"/>
        <end position="220"/>
    </location>
</feature>
<feature type="domain" description="TNFR-Cys" evidence="5">
    <location>
        <begin position="67"/>
        <end position="109"/>
    </location>
</feature>
<keyword evidence="4" id="KW-0732">Signal</keyword>
<proteinExistence type="predicted"/>
<dbReference type="PROSITE" id="PS50050">
    <property type="entry name" value="TNFR_NGFR_2"/>
    <property type="match status" value="1"/>
</dbReference>
<keyword evidence="3" id="KW-1133">Transmembrane helix</keyword>
<protein>
    <recommendedName>
        <fullName evidence="5">TNFR-Cys domain-containing protein</fullName>
    </recommendedName>
</protein>
<keyword evidence="1" id="KW-1015">Disulfide bond</keyword>
<dbReference type="GO" id="GO:0046642">
    <property type="term" value="P:negative regulation of alpha-beta T cell proliferation"/>
    <property type="evidence" value="ECO:0007669"/>
    <property type="project" value="TreeGrafter"/>
</dbReference>
<evidence type="ECO:0000256" key="3">
    <source>
        <dbReference type="SAM" id="Phobius"/>
    </source>
</evidence>
<dbReference type="PROSITE" id="PS00652">
    <property type="entry name" value="TNFR_NGFR_1"/>
    <property type="match status" value="1"/>
</dbReference>
<feature type="region of interest" description="Disordered" evidence="2">
    <location>
        <begin position="158"/>
        <end position="187"/>
    </location>
</feature>
<sequence length="274" mass="30406">MCVRFYFSPQILLLQIFLIIFRIDERNSCSACGWAEYEIDGRCCPMCTPGYHVIEHCTASDMTLCRPCPESTFTDKPHGRRICNPCTTCNHGLGLKTVKECKPFSDAVCGVLEGNYCTDPYKGGCRAAQKHTTCKPGHFIKHPGTDSKDTVCESCPENSYSNGSSTSCTPHTDCESEGRPTVKTGDSVSDSVCGEKNLMPIVAGTTAGVILMVFLVQIGLRLYQLKCCQRETPPVCPVRKLWCPLNIKIQHAFLHKNADEGIWLQCVQKKQEHL</sequence>
<accession>A0A8C9T0N6</accession>
<dbReference type="InterPro" id="IPR001368">
    <property type="entry name" value="TNFR/NGFR_Cys_rich_reg"/>
</dbReference>
<evidence type="ECO:0000313" key="7">
    <source>
        <dbReference type="Proteomes" id="UP000694397"/>
    </source>
</evidence>
<keyword evidence="3" id="KW-0472">Membrane</keyword>
<dbReference type="GO" id="GO:0009897">
    <property type="term" value="C:external side of plasma membrane"/>
    <property type="evidence" value="ECO:0007669"/>
    <property type="project" value="TreeGrafter"/>
</dbReference>
<reference evidence="6" key="2">
    <citation type="submission" date="2025-08" db="UniProtKB">
        <authorList>
            <consortium name="Ensembl"/>
        </authorList>
    </citation>
    <scope>IDENTIFICATION</scope>
</reference>
<feature type="disulfide bond" evidence="1">
    <location>
        <begin position="68"/>
        <end position="83"/>
    </location>
</feature>
<dbReference type="PANTHER" id="PTHR46838">
    <property type="entry name" value="TUMOR NECROSIS FACTOR RECEPTOR SUPERFAMILY MEMBER 14"/>
    <property type="match status" value="1"/>
</dbReference>
<dbReference type="FunFam" id="2.10.50.10:FF:000007">
    <property type="entry name" value="TNF receptor superfamily member 14"/>
    <property type="match status" value="1"/>
</dbReference>
<dbReference type="SMART" id="SM01411">
    <property type="entry name" value="Ephrin_rec_like"/>
    <property type="match status" value="2"/>
</dbReference>
<dbReference type="Proteomes" id="UP000694397">
    <property type="component" value="Chromosome 2"/>
</dbReference>
<evidence type="ECO:0000256" key="4">
    <source>
        <dbReference type="SAM" id="SignalP"/>
    </source>
</evidence>
<dbReference type="AlphaFoldDB" id="A0A8C9T0N6"/>
<dbReference type="OrthoDB" id="10031141at2759"/>